<organism evidence="6 7">
    <name type="scientific">Exocentrus adspersus</name>
    <dbReference type="NCBI Taxonomy" id="1586481"/>
    <lineage>
        <taxon>Eukaryota</taxon>
        <taxon>Metazoa</taxon>
        <taxon>Ecdysozoa</taxon>
        <taxon>Arthropoda</taxon>
        <taxon>Hexapoda</taxon>
        <taxon>Insecta</taxon>
        <taxon>Pterygota</taxon>
        <taxon>Neoptera</taxon>
        <taxon>Endopterygota</taxon>
        <taxon>Coleoptera</taxon>
        <taxon>Polyphaga</taxon>
        <taxon>Cucujiformia</taxon>
        <taxon>Chrysomeloidea</taxon>
        <taxon>Cerambycidae</taxon>
        <taxon>Lamiinae</taxon>
        <taxon>Acanthocinini</taxon>
        <taxon>Exocentrus</taxon>
    </lineage>
</organism>
<dbReference type="SUPFAM" id="SSF144232">
    <property type="entry name" value="HIT/MYND zinc finger-like"/>
    <property type="match status" value="1"/>
</dbReference>
<dbReference type="PROSITE" id="PS50865">
    <property type="entry name" value="ZF_MYND_2"/>
    <property type="match status" value="1"/>
</dbReference>
<dbReference type="Pfam" id="PF04194">
    <property type="entry name" value="PDCD2_C"/>
    <property type="match status" value="1"/>
</dbReference>
<dbReference type="PANTHER" id="PTHR12298">
    <property type="entry name" value="PCDC2 PROGRAMMED CELL DEATH PROTEIN 2 -RELATED"/>
    <property type="match status" value="1"/>
</dbReference>
<evidence type="ECO:0000256" key="3">
    <source>
        <dbReference type="ARBA" id="ARBA00022833"/>
    </source>
</evidence>
<comment type="caution">
    <text evidence="6">The sequence shown here is derived from an EMBL/GenBank/DDBJ whole genome shotgun (WGS) entry which is preliminary data.</text>
</comment>
<keyword evidence="1" id="KW-0479">Metal-binding</keyword>
<dbReference type="GO" id="GO:0005737">
    <property type="term" value="C:cytoplasm"/>
    <property type="evidence" value="ECO:0007669"/>
    <property type="project" value="InterPro"/>
</dbReference>
<dbReference type="Pfam" id="PF01753">
    <property type="entry name" value="zf-MYND"/>
    <property type="match status" value="1"/>
</dbReference>
<dbReference type="InterPro" id="IPR007320">
    <property type="entry name" value="PDCD2_C"/>
</dbReference>
<proteinExistence type="predicted"/>
<evidence type="ECO:0000256" key="4">
    <source>
        <dbReference type="PROSITE-ProRule" id="PRU00134"/>
    </source>
</evidence>
<dbReference type="PANTHER" id="PTHR12298:SF4">
    <property type="entry name" value="PROGRAMMED CELL DEATH PROTEIN 2"/>
    <property type="match status" value="1"/>
</dbReference>
<accession>A0AAV8VYW0</accession>
<reference evidence="6 7" key="1">
    <citation type="journal article" date="2023" name="Insect Mol. Biol.">
        <title>Genome sequencing provides insights into the evolution of gene families encoding plant cell wall-degrading enzymes in longhorned beetles.</title>
        <authorList>
            <person name="Shin N.R."/>
            <person name="Okamura Y."/>
            <person name="Kirsch R."/>
            <person name="Pauchet Y."/>
        </authorList>
    </citation>
    <scope>NUCLEOTIDE SEQUENCE [LARGE SCALE GENOMIC DNA]</scope>
    <source>
        <strain evidence="6">EAD_L_NR</strain>
    </source>
</reference>
<dbReference type="InterPro" id="IPR002893">
    <property type="entry name" value="Znf_MYND"/>
</dbReference>
<dbReference type="Gene3D" id="6.10.140.2220">
    <property type="match status" value="1"/>
</dbReference>
<gene>
    <name evidence="6" type="ORF">NQ315_003904</name>
</gene>
<evidence type="ECO:0000256" key="2">
    <source>
        <dbReference type="ARBA" id="ARBA00022771"/>
    </source>
</evidence>
<dbReference type="AlphaFoldDB" id="A0AAV8VYW0"/>
<keyword evidence="7" id="KW-1185">Reference proteome</keyword>
<evidence type="ECO:0000256" key="1">
    <source>
        <dbReference type="ARBA" id="ARBA00022723"/>
    </source>
</evidence>
<evidence type="ECO:0000259" key="5">
    <source>
        <dbReference type="PROSITE" id="PS50865"/>
    </source>
</evidence>
<dbReference type="GO" id="GO:0008270">
    <property type="term" value="F:zinc ion binding"/>
    <property type="evidence" value="ECO:0007669"/>
    <property type="project" value="UniProtKB-KW"/>
</dbReference>
<name>A0AAV8VYW0_9CUCU</name>
<evidence type="ECO:0000313" key="7">
    <source>
        <dbReference type="Proteomes" id="UP001159042"/>
    </source>
</evidence>
<dbReference type="EMBL" id="JANEYG010000019">
    <property type="protein sequence ID" value="KAJ8919320.1"/>
    <property type="molecule type" value="Genomic_DNA"/>
</dbReference>
<keyword evidence="3" id="KW-0862">Zinc</keyword>
<dbReference type="GO" id="GO:0005634">
    <property type="term" value="C:nucleus"/>
    <property type="evidence" value="ECO:0007669"/>
    <property type="project" value="TreeGrafter"/>
</dbReference>
<feature type="domain" description="MYND-type" evidence="5">
    <location>
        <begin position="135"/>
        <end position="172"/>
    </location>
</feature>
<sequence length="343" mass="39786">MSGVELGFLQECAPWQVESRLFPSKVGGKPAWLDLDNLPTPERLQCKNCQQTMVFLCQIYAPYEGVNESTQDCYNFHRTLFVFICRNPKCCQRNSSDNIKVFRSSLPRANKFYGYDPPQDKPDPEFSLNKLISLCNLCGCMAEKQCSKCKNVYYCSREHQILDWKEGHKRECCELPRDRLSKLLFSQWEIITEPEEEIEDKVISEEEELQKFNQLKQEGKIGTMCNVPESDLNDHASADQDKSFTKFKKRISYDPNQVIRYQKGGSPLWIASEPLPEGIPDCNFCCGPRRFEFQIMPQLLTMLKENELDWGVIAVYTCVNSCADTVNYKEEFVFKQDVELKTI</sequence>
<protein>
    <recommendedName>
        <fullName evidence="5">MYND-type domain-containing protein</fullName>
    </recommendedName>
</protein>
<dbReference type="Proteomes" id="UP001159042">
    <property type="component" value="Unassembled WGS sequence"/>
</dbReference>
<evidence type="ECO:0000313" key="6">
    <source>
        <dbReference type="EMBL" id="KAJ8919320.1"/>
    </source>
</evidence>
<keyword evidence="2 4" id="KW-0863">Zinc-finger</keyword>